<keyword evidence="1" id="KW-0812">Transmembrane</keyword>
<dbReference type="EMBL" id="AP018449">
    <property type="protein sequence ID" value="BBB90720.1"/>
    <property type="molecule type" value="Genomic_DNA"/>
</dbReference>
<keyword evidence="1" id="KW-1133">Transmembrane helix</keyword>
<organism evidence="2 3">
    <name type="scientific">Methylomusa anaerophila</name>
    <dbReference type="NCBI Taxonomy" id="1930071"/>
    <lineage>
        <taxon>Bacteria</taxon>
        <taxon>Bacillati</taxon>
        <taxon>Bacillota</taxon>
        <taxon>Negativicutes</taxon>
        <taxon>Selenomonadales</taxon>
        <taxon>Sporomusaceae</taxon>
        <taxon>Methylomusa</taxon>
    </lineage>
</organism>
<feature type="transmembrane region" description="Helical" evidence="1">
    <location>
        <begin position="6"/>
        <end position="22"/>
    </location>
</feature>
<keyword evidence="1" id="KW-0472">Membrane</keyword>
<accession>A0A348AI22</accession>
<sequence length="405" mass="45260">MTYYWLITVLGFTVAIILSLFIHRLTRDLFVFTNIFSLLWGASILINIWSLNGMIRVEPETLTILFGAWWLLLIGALCILQPYDKPMFADKIDRKKTVYLFLFLIGAHLLAFSIEIASMGINLQDPVGSLAAARVNQDIDLNAIPWFMQPFRNGYTFYIPLGVIMLRKGWISGKLLAAVCVMGAITSLVFFTRGPLFKVIMTILVSLNAVFPKEQNRIILICGLLGLLGFLVFGYMQSVIDDVPAGQAGNGSQTQAFASYIGGPMLAYETILEGNYLASEYGLYSFDIPNYILKKMGFIHDYTSLIREYMEFPIVTNVYTFLDCFTLDFGIAGAMAGALGIGMLAAAAYNLMKAKGSFFAIAGYSMVSYCLLMAIANNEFIRFSFFLFIFSSWIFDRYIAADSDV</sequence>
<gene>
    <name evidence="2" type="ORF">MAMMFC1_01381</name>
</gene>
<name>A0A348AI22_9FIRM</name>
<evidence type="ECO:0000313" key="2">
    <source>
        <dbReference type="EMBL" id="BBB90720.1"/>
    </source>
</evidence>
<dbReference type="NCBIfam" id="TIGR04370">
    <property type="entry name" value="glyco_rpt_poly"/>
    <property type="match status" value="1"/>
</dbReference>
<feature type="transmembrane region" description="Helical" evidence="1">
    <location>
        <begin position="100"/>
        <end position="121"/>
    </location>
</feature>
<feature type="transmembrane region" description="Helical" evidence="1">
    <location>
        <begin position="358"/>
        <end position="375"/>
    </location>
</feature>
<dbReference type="AlphaFoldDB" id="A0A348AI22"/>
<feature type="transmembrane region" description="Helical" evidence="1">
    <location>
        <begin position="329"/>
        <end position="351"/>
    </location>
</feature>
<evidence type="ECO:0000256" key="1">
    <source>
        <dbReference type="SAM" id="Phobius"/>
    </source>
</evidence>
<dbReference type="RefSeq" id="WP_158618673.1">
    <property type="nucleotide sequence ID" value="NZ_AP018449.1"/>
</dbReference>
<evidence type="ECO:0008006" key="4">
    <source>
        <dbReference type="Google" id="ProtNLM"/>
    </source>
</evidence>
<feature type="transmembrane region" description="Helical" evidence="1">
    <location>
        <begin position="61"/>
        <end position="80"/>
    </location>
</feature>
<proteinExistence type="predicted"/>
<feature type="transmembrane region" description="Helical" evidence="1">
    <location>
        <begin position="218"/>
        <end position="236"/>
    </location>
</feature>
<feature type="transmembrane region" description="Helical" evidence="1">
    <location>
        <begin position="29"/>
        <end position="49"/>
    </location>
</feature>
<reference evidence="2 3" key="1">
    <citation type="journal article" date="2018" name="Int. J. Syst. Evol. Microbiol.">
        <title>Methylomusa anaerophila gen. nov., sp. nov., an anaerobic methanol-utilizing bacterium isolated from a microbial fuel cell.</title>
        <authorList>
            <person name="Amano N."/>
            <person name="Yamamuro A."/>
            <person name="Miyahara M."/>
            <person name="Kouzuma A."/>
            <person name="Abe T."/>
            <person name="Watanabe K."/>
        </authorList>
    </citation>
    <scope>NUCLEOTIDE SEQUENCE [LARGE SCALE GENOMIC DNA]</scope>
    <source>
        <strain evidence="2 3">MMFC1</strain>
    </source>
</reference>
<dbReference type="Proteomes" id="UP000276437">
    <property type="component" value="Chromosome"/>
</dbReference>
<dbReference type="KEGG" id="mana:MAMMFC1_01381"/>
<protein>
    <recommendedName>
        <fullName evidence="4">Oligosaccharide repeat unit polymerase</fullName>
    </recommendedName>
</protein>
<evidence type="ECO:0000313" key="3">
    <source>
        <dbReference type="Proteomes" id="UP000276437"/>
    </source>
</evidence>
<keyword evidence="3" id="KW-1185">Reference proteome</keyword>
<feature type="transmembrane region" description="Helical" evidence="1">
    <location>
        <begin position="175"/>
        <end position="197"/>
    </location>
</feature>